<dbReference type="KEGG" id="vbr:A6E01_18475"/>
<reference evidence="3 4" key="1">
    <citation type="submission" date="2016-06" db="EMBL/GenBank/DDBJ databases">
        <title>Adaptive Radiation by Waves of Gene Transfer Leads to Fine-Scale Resource Partitioning in Marine Microbes.</title>
        <authorList>
            <person name="Hehemann J.-H."/>
            <person name="Arevalo P."/>
            <person name="Datta M.S."/>
            <person name="Yu X."/>
            <person name="Corzett C."/>
            <person name="Henschel A."/>
            <person name="Preheim S.P."/>
            <person name="Timberlake S."/>
            <person name="Alm E.J."/>
            <person name="Polz M.F."/>
        </authorList>
    </citation>
    <scope>NUCLEOTIDE SEQUENCE [LARGE SCALE GENOMIC DNA]</scope>
    <source>
        <strain evidence="3 4">FF50</strain>
    </source>
</reference>
<proteinExistence type="predicted"/>
<keyword evidence="1" id="KW-0378">Hydrolase</keyword>
<evidence type="ECO:0000313" key="3">
    <source>
        <dbReference type="EMBL" id="ANO35158.1"/>
    </source>
</evidence>
<dbReference type="CDD" id="cd00431">
    <property type="entry name" value="cysteine_hydrolases"/>
    <property type="match status" value="1"/>
</dbReference>
<dbReference type="SUPFAM" id="SSF52499">
    <property type="entry name" value="Isochorismatase-like hydrolases"/>
    <property type="match status" value="1"/>
</dbReference>
<organism evidence="3 4">
    <name type="scientific">Vibrio breoganii</name>
    <dbReference type="NCBI Taxonomy" id="553239"/>
    <lineage>
        <taxon>Bacteria</taxon>
        <taxon>Pseudomonadati</taxon>
        <taxon>Pseudomonadota</taxon>
        <taxon>Gammaproteobacteria</taxon>
        <taxon>Vibrionales</taxon>
        <taxon>Vibrionaceae</taxon>
        <taxon>Vibrio</taxon>
    </lineage>
</organism>
<dbReference type="Gene3D" id="3.40.50.850">
    <property type="entry name" value="Isochorismatase-like"/>
    <property type="match status" value="1"/>
</dbReference>
<protein>
    <recommendedName>
        <fullName evidence="2">Isochorismatase-like domain-containing protein</fullName>
    </recommendedName>
</protein>
<dbReference type="InterPro" id="IPR050272">
    <property type="entry name" value="Isochorismatase-like_hydrls"/>
</dbReference>
<dbReference type="Pfam" id="PF00857">
    <property type="entry name" value="Isochorismatase"/>
    <property type="match status" value="1"/>
</dbReference>
<dbReference type="AlphaFoldDB" id="A0AAN0XYY9"/>
<evidence type="ECO:0000313" key="4">
    <source>
        <dbReference type="Proteomes" id="UP000092018"/>
    </source>
</evidence>
<feature type="domain" description="Isochorismatase-like" evidence="2">
    <location>
        <begin position="7"/>
        <end position="179"/>
    </location>
</feature>
<evidence type="ECO:0000256" key="1">
    <source>
        <dbReference type="ARBA" id="ARBA00022801"/>
    </source>
</evidence>
<accession>A0AAN0XYY9</accession>
<name>A0AAN0XYY9_9VIBR</name>
<gene>
    <name evidence="3" type="ORF">A6E01_18475</name>
</gene>
<dbReference type="InterPro" id="IPR000868">
    <property type="entry name" value="Isochorismatase-like_dom"/>
</dbReference>
<sequence length="183" mass="20065">MNITKHSALIVIDLQEGIVDKVPAEVATAVIENSIALCEAFERAELPVFIVNVAGRAKGLTQLQQQASQSDQASPAPVWGSVIKRLGNKPRFKYLTKYSWGAFTNTGLDEQLKEQGITHVYFTGIATSVGVESTARQAFELDYNVVIVEDAIADMDPVCHQHSCERVFPKMSLLMKTEELLAG</sequence>
<dbReference type="EMBL" id="CP016178">
    <property type="protein sequence ID" value="ANO35158.1"/>
    <property type="molecule type" value="Genomic_DNA"/>
</dbReference>
<dbReference type="Proteomes" id="UP000092018">
    <property type="component" value="Chromosome 2"/>
</dbReference>
<dbReference type="PANTHER" id="PTHR43540:SF7">
    <property type="entry name" value="ISOCHORISMATASE FAMILY PROTEIN YECD"/>
    <property type="match status" value="1"/>
</dbReference>
<dbReference type="InterPro" id="IPR036380">
    <property type="entry name" value="Isochorismatase-like_sf"/>
</dbReference>
<evidence type="ECO:0000259" key="2">
    <source>
        <dbReference type="Pfam" id="PF00857"/>
    </source>
</evidence>
<dbReference type="GO" id="GO:0016787">
    <property type="term" value="F:hydrolase activity"/>
    <property type="evidence" value="ECO:0007669"/>
    <property type="project" value="UniProtKB-KW"/>
</dbReference>
<dbReference type="RefSeq" id="WP_065210957.1">
    <property type="nucleotide sequence ID" value="NZ_CP016178.1"/>
</dbReference>
<dbReference type="PANTHER" id="PTHR43540">
    <property type="entry name" value="PEROXYUREIDOACRYLATE/UREIDOACRYLATE AMIDOHYDROLASE-RELATED"/>
    <property type="match status" value="1"/>
</dbReference>